<reference evidence="2" key="1">
    <citation type="submission" date="2021-01" db="EMBL/GenBank/DDBJ databases">
        <authorList>
            <consortium name="Genoscope - CEA"/>
            <person name="William W."/>
        </authorList>
    </citation>
    <scope>NUCLEOTIDE SEQUENCE</scope>
</reference>
<accession>A0A8S1LV95</accession>
<sequence length="203" mass="24156">MDSNSMKEMDKEIQFLQKRVKLIQQENELLRKENQLQRQQLSQMKNTFTNIISTKRIKTADGRSNSVSERFQNEDALRQVLEMQRNRINQIEKDNEQYKQKYEKILFQDKSQPYSQTQVNEQTITELYDLRKKNGDLEQRIKDMISQHAKELANYRQKIAQQDAQFMVSQSQGFSTPLSQQSQKLEPLNNGGYQILRQGIKKY</sequence>
<protein>
    <submittedName>
        <fullName evidence="2">Uncharacterized protein</fullName>
    </submittedName>
</protein>
<evidence type="ECO:0000313" key="2">
    <source>
        <dbReference type="EMBL" id="CAD8071149.1"/>
    </source>
</evidence>
<proteinExistence type="predicted"/>
<gene>
    <name evidence="2" type="ORF">PSON_ATCC_30995.1.T0270376</name>
</gene>
<organism evidence="2 3">
    <name type="scientific">Paramecium sonneborni</name>
    <dbReference type="NCBI Taxonomy" id="65129"/>
    <lineage>
        <taxon>Eukaryota</taxon>
        <taxon>Sar</taxon>
        <taxon>Alveolata</taxon>
        <taxon>Ciliophora</taxon>
        <taxon>Intramacronucleata</taxon>
        <taxon>Oligohymenophorea</taxon>
        <taxon>Peniculida</taxon>
        <taxon>Parameciidae</taxon>
        <taxon>Paramecium</taxon>
    </lineage>
</organism>
<feature type="coiled-coil region" evidence="1">
    <location>
        <begin position="6"/>
        <end position="47"/>
    </location>
</feature>
<dbReference type="EMBL" id="CAJJDN010000027">
    <property type="protein sequence ID" value="CAD8071149.1"/>
    <property type="molecule type" value="Genomic_DNA"/>
</dbReference>
<evidence type="ECO:0000313" key="3">
    <source>
        <dbReference type="Proteomes" id="UP000692954"/>
    </source>
</evidence>
<dbReference type="AlphaFoldDB" id="A0A8S1LV95"/>
<dbReference type="Proteomes" id="UP000692954">
    <property type="component" value="Unassembled WGS sequence"/>
</dbReference>
<evidence type="ECO:0000256" key="1">
    <source>
        <dbReference type="SAM" id="Coils"/>
    </source>
</evidence>
<keyword evidence="3" id="KW-1185">Reference proteome</keyword>
<keyword evidence="1" id="KW-0175">Coiled coil</keyword>
<dbReference type="OrthoDB" id="296534at2759"/>
<name>A0A8S1LV95_9CILI</name>
<comment type="caution">
    <text evidence="2">The sequence shown here is derived from an EMBL/GenBank/DDBJ whole genome shotgun (WGS) entry which is preliminary data.</text>
</comment>
<feature type="coiled-coil region" evidence="1">
    <location>
        <begin position="74"/>
        <end position="108"/>
    </location>
</feature>